<dbReference type="InterPro" id="IPR051448">
    <property type="entry name" value="CdaR-like_regulators"/>
</dbReference>
<dbReference type="Pfam" id="PF07905">
    <property type="entry name" value="PucR"/>
    <property type="match status" value="1"/>
</dbReference>
<evidence type="ECO:0000313" key="4">
    <source>
        <dbReference type="Proteomes" id="UP000199488"/>
    </source>
</evidence>
<dbReference type="Gene3D" id="1.10.10.2840">
    <property type="entry name" value="PucR C-terminal helix-turn-helix domain"/>
    <property type="match status" value="1"/>
</dbReference>
<name>A0A1H2T8X1_9BACI</name>
<keyword evidence="4" id="KW-1185">Reference proteome</keyword>
<dbReference type="EMBL" id="FNNC01000002">
    <property type="protein sequence ID" value="SDW40393.1"/>
    <property type="molecule type" value="Genomic_DNA"/>
</dbReference>
<gene>
    <name evidence="3" type="ORF">SAMN05421781_1297</name>
</gene>
<dbReference type="RefSeq" id="WP_091612672.1">
    <property type="nucleotide sequence ID" value="NZ_FNNC01000002.1"/>
</dbReference>
<dbReference type="OrthoDB" id="143422at2"/>
<proteinExistence type="predicted"/>
<feature type="domain" description="PucR C-terminal helix-turn-helix" evidence="2">
    <location>
        <begin position="473"/>
        <end position="531"/>
    </location>
</feature>
<organism evidence="3 4">
    <name type="scientific">Marinococcus luteus</name>
    <dbReference type="NCBI Taxonomy" id="1122204"/>
    <lineage>
        <taxon>Bacteria</taxon>
        <taxon>Bacillati</taxon>
        <taxon>Bacillota</taxon>
        <taxon>Bacilli</taxon>
        <taxon>Bacillales</taxon>
        <taxon>Bacillaceae</taxon>
        <taxon>Marinococcus</taxon>
    </lineage>
</organism>
<evidence type="ECO:0000259" key="1">
    <source>
        <dbReference type="Pfam" id="PF07905"/>
    </source>
</evidence>
<dbReference type="InterPro" id="IPR042070">
    <property type="entry name" value="PucR_C-HTH_sf"/>
</dbReference>
<dbReference type="InterPro" id="IPR012914">
    <property type="entry name" value="PucR_dom"/>
</dbReference>
<sequence>MQQVYESTAAKQITLKEILERPIFQHITFIGSDEALKRTVDWVHVIEVADVEQLLNGKELILTTGLGWHNDEELSLSFLNQLIESGAAGLCIELGTYTDRLPEAMIQTAKAWDFPLILFHEQVRYVDITQDLHSFFIHRQYTLMRDLEILSQTFNQMLLHGRGVRALLQELNAQTGLDLFYLPVQGESEFVPEVTAAREQQFVSRWLENKMEDRVFVMHKPIMVLDQYFADIVVYGNGRELTSFEELAVDRCATAVAQEVMRTAYMEERKRYRDEMWIHEWLSGDHHEEKLRRHLISHYGREEFSEACVCVMETSHLSLSASALEAWYVQKAMVARAAFEEKQILFLSTVLPQGPVYVLLDTAKSKRESFSKRMYKAFEQLRKTEAQEDKQLYDFAAFGKCLKQTSQIWRSFETAKETMTIQRKIGRLVMPFYENLHLLRTVHYMEEQGDLEDYIQDYLGEVISYDAQKNVRLLQTLKVYLECFGSKQATAKRLFVVRQTLYHRLDKIQELLGEDILEAPKRLSIELAIHAYEYKYGSVE</sequence>
<dbReference type="Proteomes" id="UP000199488">
    <property type="component" value="Unassembled WGS sequence"/>
</dbReference>
<dbReference type="InterPro" id="IPR025736">
    <property type="entry name" value="PucR_C-HTH_dom"/>
</dbReference>
<dbReference type="Pfam" id="PF13556">
    <property type="entry name" value="HTH_30"/>
    <property type="match status" value="1"/>
</dbReference>
<evidence type="ECO:0000259" key="2">
    <source>
        <dbReference type="Pfam" id="PF13556"/>
    </source>
</evidence>
<dbReference type="AlphaFoldDB" id="A0A1H2T8X1"/>
<reference evidence="3 4" key="1">
    <citation type="submission" date="2016-10" db="EMBL/GenBank/DDBJ databases">
        <authorList>
            <person name="de Groot N.N."/>
        </authorList>
    </citation>
    <scope>NUCLEOTIDE SEQUENCE [LARGE SCALE GENOMIC DNA]</scope>
    <source>
        <strain evidence="3 4">DSM 23126</strain>
    </source>
</reference>
<evidence type="ECO:0000313" key="3">
    <source>
        <dbReference type="EMBL" id="SDW40393.1"/>
    </source>
</evidence>
<dbReference type="PANTHER" id="PTHR33744">
    <property type="entry name" value="CARBOHYDRATE DIACID REGULATOR"/>
    <property type="match status" value="1"/>
</dbReference>
<protein>
    <submittedName>
        <fullName evidence="3">Purine catabolism regulatory protein</fullName>
    </submittedName>
</protein>
<dbReference type="PANTHER" id="PTHR33744:SF15">
    <property type="entry name" value="CARBOHYDRATE DIACID REGULATOR"/>
    <property type="match status" value="1"/>
</dbReference>
<feature type="domain" description="Purine catabolism PurC-like" evidence="1">
    <location>
        <begin position="17"/>
        <end position="134"/>
    </location>
</feature>
<accession>A0A1H2T8X1</accession>
<dbReference type="STRING" id="1122204.SAMN05421781_1297"/>